<evidence type="ECO:0000256" key="2">
    <source>
        <dbReference type="ARBA" id="ARBA00006068"/>
    </source>
</evidence>
<evidence type="ECO:0000313" key="14">
    <source>
        <dbReference type="EMBL" id="MCL7749180.1"/>
    </source>
</evidence>
<keyword evidence="5" id="KW-0735">Signal-anchor</keyword>
<evidence type="ECO:0000256" key="6">
    <source>
        <dbReference type="ARBA" id="ARBA00022989"/>
    </source>
</evidence>
<protein>
    <recommendedName>
        <fullName evidence="11">Regulatory protein MsrR</fullName>
    </recommendedName>
</protein>
<keyword evidence="4 12" id="KW-0812">Transmembrane</keyword>
<keyword evidence="7" id="KW-0805">Transcription regulation</keyword>
<comment type="similarity">
    <text evidence="2">Belongs to the LytR/CpsA/Psr (LCP) family.</text>
</comment>
<evidence type="ECO:0000256" key="7">
    <source>
        <dbReference type="ARBA" id="ARBA00023015"/>
    </source>
</evidence>
<evidence type="ECO:0000256" key="5">
    <source>
        <dbReference type="ARBA" id="ARBA00022968"/>
    </source>
</evidence>
<evidence type="ECO:0000256" key="10">
    <source>
        <dbReference type="ARBA" id="ARBA00037178"/>
    </source>
</evidence>
<dbReference type="Proteomes" id="UP001139150">
    <property type="component" value="Unassembled WGS sequence"/>
</dbReference>
<reference evidence="14" key="1">
    <citation type="submission" date="2022-02" db="EMBL/GenBank/DDBJ databases">
        <title>Halalkalibacter sp. nov. isolated from Lonar Lake, India.</title>
        <authorList>
            <person name="Joshi A."/>
            <person name="Thite S."/>
            <person name="Lodha T."/>
        </authorList>
    </citation>
    <scope>NUCLEOTIDE SEQUENCE</scope>
    <source>
        <strain evidence="14">MEB205</strain>
    </source>
</reference>
<feature type="transmembrane region" description="Helical" evidence="12">
    <location>
        <begin position="20"/>
        <end position="39"/>
    </location>
</feature>
<dbReference type="InterPro" id="IPR004474">
    <property type="entry name" value="LytR_CpsA_psr"/>
</dbReference>
<keyword evidence="8 12" id="KW-0472">Membrane</keyword>
<dbReference type="GO" id="GO:0005886">
    <property type="term" value="C:plasma membrane"/>
    <property type="evidence" value="ECO:0007669"/>
    <property type="project" value="UniProtKB-SubCell"/>
</dbReference>
<sequence length="330" mass="37666">MSTRKSLKEIRRRRRYRNILIFSCLTFLLLLGAIGTYIFSQYEAGRTETEQGIMMITNDKPKSTNNKVDHTIIKAKEPENNEPINVLLVGMDTSKDEIARTDTIMVAQYNPTNGEAKVASIMRDAYVEIPGKSKNKINASFAFGGVELLQQTLEHNFDLKIHYYALANFDGFIKLVDTIAPNGLEVKIERKMSDPNNAINFEPGAQSLNGEETLKYVRFRKDHENDFGRVKRQQEILQHLKNELFTISGMTKIPKLIGMLEPHLETNMRTTKMLSLGRDVVLNPIDNIETLRIPIENSFTDAYYKHAGAVLDIDVDTNRQAITEFFDKTE</sequence>
<dbReference type="EMBL" id="JAKRYL010000024">
    <property type="protein sequence ID" value="MCL7749180.1"/>
    <property type="molecule type" value="Genomic_DNA"/>
</dbReference>
<name>A0A9X2CW28_9BACI</name>
<evidence type="ECO:0000313" key="15">
    <source>
        <dbReference type="Proteomes" id="UP001139150"/>
    </source>
</evidence>
<evidence type="ECO:0000256" key="1">
    <source>
        <dbReference type="ARBA" id="ARBA00004401"/>
    </source>
</evidence>
<organism evidence="14 15">
    <name type="scientific">Halalkalibacter alkaliphilus</name>
    <dbReference type="NCBI Taxonomy" id="2917993"/>
    <lineage>
        <taxon>Bacteria</taxon>
        <taxon>Bacillati</taxon>
        <taxon>Bacillota</taxon>
        <taxon>Bacilli</taxon>
        <taxon>Bacillales</taxon>
        <taxon>Bacillaceae</taxon>
        <taxon>Halalkalibacter</taxon>
    </lineage>
</organism>
<keyword evidence="15" id="KW-1185">Reference proteome</keyword>
<comment type="subcellular location">
    <subcellularLocation>
        <location evidence="1">Cell membrane</location>
        <topology evidence="1">Single-pass type II membrane protein</topology>
    </subcellularLocation>
</comment>
<dbReference type="RefSeq" id="WP_250098041.1">
    <property type="nucleotide sequence ID" value="NZ_JAKRYL010000024.1"/>
</dbReference>
<dbReference type="AlphaFoldDB" id="A0A9X2CW28"/>
<comment type="function">
    <text evidence="10">Involved in SarA attenuation. Affects resistance to oxacillin and teicoplanin, as well as the synthesis of virulence factors.</text>
</comment>
<accession>A0A9X2CW28</accession>
<evidence type="ECO:0000256" key="11">
    <source>
        <dbReference type="ARBA" id="ARBA00040752"/>
    </source>
</evidence>
<evidence type="ECO:0000256" key="9">
    <source>
        <dbReference type="ARBA" id="ARBA00023163"/>
    </source>
</evidence>
<evidence type="ECO:0000256" key="8">
    <source>
        <dbReference type="ARBA" id="ARBA00023136"/>
    </source>
</evidence>
<dbReference type="GO" id="GO:0071555">
    <property type="term" value="P:cell wall organization"/>
    <property type="evidence" value="ECO:0007669"/>
    <property type="project" value="UniProtKB-KW"/>
</dbReference>
<evidence type="ECO:0000256" key="4">
    <source>
        <dbReference type="ARBA" id="ARBA00022692"/>
    </source>
</evidence>
<keyword evidence="6 12" id="KW-1133">Transmembrane helix</keyword>
<keyword evidence="9" id="KW-0804">Transcription</keyword>
<dbReference type="Gene3D" id="3.40.630.190">
    <property type="entry name" value="LCP protein"/>
    <property type="match status" value="1"/>
</dbReference>
<comment type="caution">
    <text evidence="14">The sequence shown here is derived from an EMBL/GenBank/DDBJ whole genome shotgun (WGS) entry which is preliminary data.</text>
</comment>
<evidence type="ECO:0000256" key="3">
    <source>
        <dbReference type="ARBA" id="ARBA00022475"/>
    </source>
</evidence>
<dbReference type="PANTHER" id="PTHR33392:SF8">
    <property type="entry name" value="REGULATORY PROTEIN MSRR"/>
    <property type="match status" value="1"/>
</dbReference>
<dbReference type="InterPro" id="IPR050922">
    <property type="entry name" value="LytR/CpsA/Psr_CW_biosynth"/>
</dbReference>
<proteinExistence type="inferred from homology"/>
<keyword evidence="3" id="KW-1003">Cell membrane</keyword>
<gene>
    <name evidence="14" type="ORF">MF646_18835</name>
</gene>
<dbReference type="Pfam" id="PF03816">
    <property type="entry name" value="LytR_cpsA_psr"/>
    <property type="match status" value="1"/>
</dbReference>
<evidence type="ECO:0000259" key="13">
    <source>
        <dbReference type="Pfam" id="PF03816"/>
    </source>
</evidence>
<evidence type="ECO:0000256" key="12">
    <source>
        <dbReference type="SAM" id="Phobius"/>
    </source>
</evidence>
<dbReference type="PANTHER" id="PTHR33392">
    <property type="entry name" value="POLYISOPRENYL-TEICHOIC ACID--PEPTIDOGLYCAN TEICHOIC ACID TRANSFERASE TAGU"/>
    <property type="match status" value="1"/>
</dbReference>
<dbReference type="NCBIfam" id="TIGR00350">
    <property type="entry name" value="lytR_cpsA_psr"/>
    <property type="match status" value="1"/>
</dbReference>
<feature type="domain" description="Cell envelope-related transcriptional attenuator" evidence="13">
    <location>
        <begin position="100"/>
        <end position="243"/>
    </location>
</feature>